<protein>
    <submittedName>
        <fullName evidence="1">Bgt-51609</fullName>
    </submittedName>
</protein>
<accession>A0A9X9MP01</accession>
<dbReference type="AlphaFoldDB" id="A0A9X9MP01"/>
<evidence type="ECO:0000313" key="2">
    <source>
        <dbReference type="Proteomes" id="UP000324639"/>
    </source>
</evidence>
<gene>
    <name evidence="1" type="ORF">BGT96224V316_LOCUS7680</name>
</gene>
<reference evidence="1 2" key="1">
    <citation type="submission" date="2018-08" db="EMBL/GenBank/DDBJ databases">
        <authorList>
            <person name="Muller C M."/>
        </authorList>
    </citation>
    <scope>NUCLEOTIDE SEQUENCE [LARGE SCALE GENOMIC DNA]</scope>
</reference>
<organism evidence="1 2">
    <name type="scientific">Blumeria graminis f. sp. tritici</name>
    <dbReference type="NCBI Taxonomy" id="62690"/>
    <lineage>
        <taxon>Eukaryota</taxon>
        <taxon>Fungi</taxon>
        <taxon>Dikarya</taxon>
        <taxon>Ascomycota</taxon>
        <taxon>Pezizomycotina</taxon>
        <taxon>Leotiomycetes</taxon>
        <taxon>Erysiphales</taxon>
        <taxon>Erysiphaceae</taxon>
        <taxon>Blumeria</taxon>
    </lineage>
</organism>
<dbReference type="Gene3D" id="3.30.420.10">
    <property type="entry name" value="Ribonuclease H-like superfamily/Ribonuclease H"/>
    <property type="match status" value="1"/>
</dbReference>
<dbReference type="GO" id="GO:0003676">
    <property type="term" value="F:nucleic acid binding"/>
    <property type="evidence" value="ECO:0007669"/>
    <property type="project" value="InterPro"/>
</dbReference>
<name>A0A9X9MP01_BLUGR</name>
<dbReference type="EMBL" id="LR026993">
    <property type="protein sequence ID" value="VDB94472.1"/>
    <property type="molecule type" value="Genomic_DNA"/>
</dbReference>
<keyword evidence="2" id="KW-1185">Reference proteome</keyword>
<proteinExistence type="predicted"/>
<dbReference type="Proteomes" id="UP000324639">
    <property type="component" value="Chromosome Bgt_-10"/>
</dbReference>
<evidence type="ECO:0000313" key="1">
    <source>
        <dbReference type="EMBL" id="VDB94472.1"/>
    </source>
</evidence>
<dbReference type="InterPro" id="IPR036397">
    <property type="entry name" value="RNaseH_sf"/>
</dbReference>
<sequence>MKDCIQRHHLNLGCGKQQTQDSLCNIVKEAWDPMSSEDLVRLIQSMPARYQAVIDADWGPTRYQGLKIFQPKVQIQG</sequence>